<evidence type="ECO:0000256" key="5">
    <source>
        <dbReference type="ARBA" id="ARBA00023458"/>
    </source>
</evidence>
<comment type="subunit">
    <text evidence="6">Forms polymers.</text>
</comment>
<keyword evidence="4 6" id="KW-0133">Cell shape</keyword>
<comment type="similarity">
    <text evidence="5 6">Belongs to the FtsA/MreB family.</text>
</comment>
<evidence type="ECO:0000313" key="9">
    <source>
        <dbReference type="Proteomes" id="UP000481583"/>
    </source>
</evidence>
<feature type="region of interest" description="Disordered" evidence="7">
    <location>
        <begin position="358"/>
        <end position="400"/>
    </location>
</feature>
<dbReference type="PANTHER" id="PTHR42749:SF1">
    <property type="entry name" value="CELL SHAPE-DETERMINING PROTEIN MREB"/>
    <property type="match status" value="1"/>
</dbReference>
<keyword evidence="2 6" id="KW-0547">Nucleotide-binding</keyword>
<accession>A0A6G4U8P5</accession>
<keyword evidence="3 6" id="KW-0067">ATP-binding</keyword>
<dbReference type="Gene3D" id="3.90.640.10">
    <property type="entry name" value="Actin, Chain A, domain 4"/>
    <property type="match status" value="1"/>
</dbReference>
<comment type="caution">
    <text evidence="6">Lacks conserved residue(s) required for the propagation of feature annotation.</text>
</comment>
<sequence>MTISLEQLSRCTVAVDMGAARTRIYIKGSGLVVDEPSYAAINRATGALLAVGTEAERMMGRTPAHIRVVRPVGAAGINDIEMAQRMLRYLVDDRIRRAWRFNPSLRAAACVPHDAEPLAQRAVIDTLAGVGARRVLLVDTLIAGAVGCGLPVAEAEGALIAVCGAAMTQVAVLSLGNVVAAEKIPVGGYAVERALVEYFRTHHGLFLSAQKARSVHERLSAAVAAGERTAEVHGRDVITGLRRTVTADPLEAERAACTPMLAVFDGIRAVLRRCPPDLVADVGERGVMLAGGNAAMPGLEAMLREAARLPVHVAEHPGVAPILGLGALLNGGTGGFDYAPEEVSQTPALDALEYDELPEQLGHDEDGGQVMPERERSRSGWQRAARALGVGRDREGAGSR</sequence>
<dbReference type="InterPro" id="IPR043129">
    <property type="entry name" value="ATPase_NBD"/>
</dbReference>
<evidence type="ECO:0000256" key="3">
    <source>
        <dbReference type="ARBA" id="ARBA00022840"/>
    </source>
</evidence>
<dbReference type="Pfam" id="PF06723">
    <property type="entry name" value="MreB_Mbl"/>
    <property type="match status" value="1"/>
</dbReference>
<comment type="caution">
    <text evidence="8">The sequence shown here is derived from an EMBL/GenBank/DDBJ whole genome shotgun (WGS) entry which is preliminary data.</text>
</comment>
<dbReference type="Proteomes" id="UP000481583">
    <property type="component" value="Unassembled WGS sequence"/>
</dbReference>
<protein>
    <recommendedName>
        <fullName evidence="6">Cell shape-determining protein MreB</fullName>
    </recommendedName>
</protein>
<dbReference type="SUPFAM" id="SSF53067">
    <property type="entry name" value="Actin-like ATPase domain"/>
    <property type="match status" value="2"/>
</dbReference>
<dbReference type="InterPro" id="IPR004753">
    <property type="entry name" value="MreB"/>
</dbReference>
<reference evidence="8 9" key="1">
    <citation type="submission" date="2020-02" db="EMBL/GenBank/DDBJ databases">
        <title>Whole-genome analyses of novel actinobacteria.</title>
        <authorList>
            <person name="Sahin N."/>
        </authorList>
    </citation>
    <scope>NUCLEOTIDE SEQUENCE [LARGE SCALE GENOMIC DNA]</scope>
    <source>
        <strain evidence="8 9">A7024</strain>
    </source>
</reference>
<dbReference type="EMBL" id="JAAKZV010000208">
    <property type="protein sequence ID" value="NGN68493.1"/>
    <property type="molecule type" value="Genomic_DNA"/>
</dbReference>
<comment type="function">
    <text evidence="6">Forms membrane-associated dynamic filaments that are essential for cell shape determination. Acts by regulating cell wall synthesis and cell elongation, and thus cell shape. A feedback loop between cell geometry and MreB localization may maintain elongated cell shape by targeting cell wall growth to regions of negative cell wall curvature.</text>
</comment>
<evidence type="ECO:0000256" key="4">
    <source>
        <dbReference type="ARBA" id="ARBA00022960"/>
    </source>
</evidence>
<name>A0A6G4U8P5_9ACTN</name>
<dbReference type="InterPro" id="IPR056546">
    <property type="entry name" value="MreB_MamK-like"/>
</dbReference>
<gene>
    <name evidence="6" type="primary">mreB</name>
    <name evidence="8" type="ORF">G5C51_31920</name>
</gene>
<organism evidence="8 9">
    <name type="scientific">Streptomyces coryli</name>
    <dbReference type="NCBI Taxonomy" id="1128680"/>
    <lineage>
        <taxon>Bacteria</taxon>
        <taxon>Bacillati</taxon>
        <taxon>Actinomycetota</taxon>
        <taxon>Actinomycetes</taxon>
        <taxon>Kitasatosporales</taxon>
        <taxon>Streptomycetaceae</taxon>
        <taxon>Streptomyces</taxon>
    </lineage>
</organism>
<evidence type="ECO:0000313" key="8">
    <source>
        <dbReference type="EMBL" id="NGN68493.1"/>
    </source>
</evidence>
<dbReference type="AlphaFoldDB" id="A0A6G4U8P5"/>
<dbReference type="GO" id="GO:0008360">
    <property type="term" value="P:regulation of cell shape"/>
    <property type="evidence" value="ECO:0007669"/>
    <property type="project" value="UniProtKB-UniRule"/>
</dbReference>
<dbReference type="GO" id="GO:0005524">
    <property type="term" value="F:ATP binding"/>
    <property type="evidence" value="ECO:0007669"/>
    <property type="project" value="UniProtKB-KW"/>
</dbReference>
<dbReference type="GO" id="GO:0000902">
    <property type="term" value="P:cell morphogenesis"/>
    <property type="evidence" value="ECO:0007669"/>
    <property type="project" value="InterPro"/>
</dbReference>
<dbReference type="Gene3D" id="3.30.420.40">
    <property type="match status" value="2"/>
</dbReference>
<comment type="subcellular location">
    <subcellularLocation>
        <location evidence="6">Cytoplasm</location>
    </subcellularLocation>
    <text evidence="6">Membrane-associated.</text>
</comment>
<proteinExistence type="inferred from homology"/>
<dbReference type="PANTHER" id="PTHR42749">
    <property type="entry name" value="CELL SHAPE-DETERMINING PROTEIN MREB"/>
    <property type="match status" value="1"/>
</dbReference>
<evidence type="ECO:0000256" key="1">
    <source>
        <dbReference type="ARBA" id="ARBA00022490"/>
    </source>
</evidence>
<evidence type="ECO:0000256" key="6">
    <source>
        <dbReference type="HAMAP-Rule" id="MF_02207"/>
    </source>
</evidence>
<evidence type="ECO:0000256" key="7">
    <source>
        <dbReference type="SAM" id="MobiDB-lite"/>
    </source>
</evidence>
<dbReference type="PRINTS" id="PR01652">
    <property type="entry name" value="SHAPEPROTEIN"/>
</dbReference>
<dbReference type="GO" id="GO:0005737">
    <property type="term" value="C:cytoplasm"/>
    <property type="evidence" value="ECO:0007669"/>
    <property type="project" value="UniProtKB-SubCell"/>
</dbReference>
<feature type="compositionally biased region" description="Basic and acidic residues" evidence="7">
    <location>
        <begin position="361"/>
        <end position="378"/>
    </location>
</feature>
<dbReference type="HAMAP" id="MF_02207">
    <property type="entry name" value="MreB"/>
    <property type="match status" value="1"/>
</dbReference>
<keyword evidence="9" id="KW-1185">Reference proteome</keyword>
<feature type="compositionally biased region" description="Basic and acidic residues" evidence="7">
    <location>
        <begin position="391"/>
        <end position="400"/>
    </location>
</feature>
<keyword evidence="1 6" id="KW-0963">Cytoplasm</keyword>
<evidence type="ECO:0000256" key="2">
    <source>
        <dbReference type="ARBA" id="ARBA00022741"/>
    </source>
</evidence>